<organism evidence="1 2">
    <name type="scientific">Sungouiella intermedia</name>
    <dbReference type="NCBI Taxonomy" id="45354"/>
    <lineage>
        <taxon>Eukaryota</taxon>
        <taxon>Fungi</taxon>
        <taxon>Dikarya</taxon>
        <taxon>Ascomycota</taxon>
        <taxon>Saccharomycotina</taxon>
        <taxon>Pichiomycetes</taxon>
        <taxon>Metschnikowiaceae</taxon>
        <taxon>Sungouiella</taxon>
    </lineage>
</organism>
<proteinExistence type="predicted"/>
<dbReference type="AlphaFoldDB" id="A0A1L0BKI5"/>
<gene>
    <name evidence="1" type="ORF">SAMEA4029010_CIC11G00000003842</name>
</gene>
<name>A0A1L0BKI5_9ASCO</name>
<dbReference type="EMBL" id="LT635758">
    <property type="protein sequence ID" value="SGZ51967.1"/>
    <property type="molecule type" value="Genomic_DNA"/>
</dbReference>
<protein>
    <submittedName>
        <fullName evidence="1">CIC11C00000003842</fullName>
    </submittedName>
</protein>
<evidence type="ECO:0000313" key="1">
    <source>
        <dbReference type="EMBL" id="SGZ51967.1"/>
    </source>
</evidence>
<keyword evidence="2" id="KW-1185">Reference proteome</keyword>
<dbReference type="OrthoDB" id="4095311at2759"/>
<accession>A0A1L0BKI5</accession>
<reference evidence="1 2" key="1">
    <citation type="submission" date="2016-10" db="EMBL/GenBank/DDBJ databases">
        <authorList>
            <person name="de Groot N.N."/>
        </authorList>
    </citation>
    <scope>NUCLEOTIDE SEQUENCE [LARGE SCALE GENOMIC DNA]</scope>
    <source>
        <strain evidence="1 2">CBS 141442</strain>
    </source>
</reference>
<dbReference type="STRING" id="45354.A0A1L0BKI5"/>
<evidence type="ECO:0000313" key="2">
    <source>
        <dbReference type="Proteomes" id="UP000182334"/>
    </source>
</evidence>
<sequence>MVSLEHIHDCLQAQPNSSEIASTLNNLGTLLRDESNRADPLLLNIIPLVLPLYNAEPSEVIRVLVNYTADNEENRVYLTSQDPRVHDFWAEAMSQLNDTTLGLHTVLLLTQFIHNVDDDKKKIMVTSLLDLGVAERLLDYCSSCEENNNRDNLSMPLELLAEFTAMNPKKFGLKDLLWVIHISSGIINDCDSEDCNEMLLYSSQIALNVTNVDQLDGLPSSETSPILEIYDLMNKIPSDLENIAHIKRNFFSTCGNISSYIDYDNMLDLALNSENLIKTNNDLYVAAALAILIGNCVSSKETQSEVIDQLRQLAGFEAIVEAVLHLQFGDVVQYQALHFFNNLFTNDTADIILKEENISHLVRISKVVVDNCKYYKEIGGIYFKFMRKLVTTGFVGDRNVFLYGDVWNQLASAESDSGMSEVEMLLLQAISTSPVSKTQWIANSALVQNLLAETLSVEGTIDGTLILAKIKTLAVLLQNYSCTDMEASLGPETFVKTFAEPFYKLMEQLSQTLAESTTNHNAAGQKAAVANNTKYVAAIAAEKFSQLQTPEPLYQQIVTVCSAIVRH</sequence>
<dbReference type="Proteomes" id="UP000182334">
    <property type="component" value="Chromosome III"/>
</dbReference>